<protein>
    <submittedName>
        <fullName evidence="1">Uncharacterized protein</fullName>
    </submittedName>
</protein>
<gene>
    <name evidence="1" type="ORF">SAMN05216302_1001272</name>
</gene>
<name>A0A1I3XFU9_9PROT</name>
<dbReference type="AlphaFoldDB" id="A0A1I3XFU9"/>
<organism evidence="1 2">
    <name type="scientific">Nitrosomonas aestuarii</name>
    <dbReference type="NCBI Taxonomy" id="52441"/>
    <lineage>
        <taxon>Bacteria</taxon>
        <taxon>Pseudomonadati</taxon>
        <taxon>Pseudomonadota</taxon>
        <taxon>Betaproteobacteria</taxon>
        <taxon>Nitrosomonadales</taxon>
        <taxon>Nitrosomonadaceae</taxon>
        <taxon>Nitrosomonas</taxon>
    </lineage>
</organism>
<dbReference type="Proteomes" id="UP000199533">
    <property type="component" value="Unassembled WGS sequence"/>
</dbReference>
<keyword evidence="2" id="KW-1185">Reference proteome</keyword>
<evidence type="ECO:0000313" key="2">
    <source>
        <dbReference type="Proteomes" id="UP000199533"/>
    </source>
</evidence>
<evidence type="ECO:0000313" key="1">
    <source>
        <dbReference type="EMBL" id="SFK18403.1"/>
    </source>
</evidence>
<reference evidence="2" key="1">
    <citation type="submission" date="2016-10" db="EMBL/GenBank/DDBJ databases">
        <authorList>
            <person name="Varghese N."/>
            <person name="Submissions S."/>
        </authorList>
    </citation>
    <scope>NUCLEOTIDE SEQUENCE [LARGE SCALE GENOMIC DNA]</scope>
    <source>
        <strain evidence="2">Nm69</strain>
    </source>
</reference>
<dbReference type="STRING" id="52441.SAMN05216302_1001272"/>
<accession>A0A1I3XFU9</accession>
<dbReference type="EMBL" id="FOSP01000001">
    <property type="protein sequence ID" value="SFK18403.1"/>
    <property type="molecule type" value="Genomic_DNA"/>
</dbReference>
<proteinExistence type="predicted"/>
<sequence length="41" mass="4772">MDGPVFPVNPVVIFMNQKRISMAATQFVFHHPEDAYNLVFY</sequence>